<dbReference type="Proteomes" id="UP000440224">
    <property type="component" value="Unassembled WGS sequence"/>
</dbReference>
<dbReference type="EMBL" id="WJIE01000004">
    <property type="protein sequence ID" value="MRG93615.1"/>
    <property type="molecule type" value="Genomic_DNA"/>
</dbReference>
<accession>A0A6N7PTN6</accession>
<evidence type="ECO:0000313" key="2">
    <source>
        <dbReference type="EMBL" id="MRG93615.1"/>
    </source>
</evidence>
<name>A0A6N7PTN6_9BACT</name>
<dbReference type="Pfam" id="PF10008">
    <property type="entry name" value="DUF2251"/>
    <property type="match status" value="1"/>
</dbReference>
<sequence length="111" mass="12156">MVATEEIFESCVRSAGDLAGVFEYNGETGYFYLYATGAAGEARVLDAIHVVSGEVSFTASDIAIEWEQGETRVGLFIRGQLRASFDATNMTKLGETPRKEPQRATPKKRSK</sequence>
<protein>
    <submittedName>
        <fullName evidence="2">DUF2251 domain-containing protein</fullName>
    </submittedName>
</protein>
<feature type="region of interest" description="Disordered" evidence="1">
    <location>
        <begin position="88"/>
        <end position="111"/>
    </location>
</feature>
<gene>
    <name evidence="2" type="ORF">GF068_17100</name>
</gene>
<reference evidence="2 3" key="1">
    <citation type="submission" date="2019-10" db="EMBL/GenBank/DDBJ databases">
        <title>A soil myxobacterium in the family Polyangiaceae.</title>
        <authorList>
            <person name="Li Y."/>
            <person name="Wang J."/>
        </authorList>
    </citation>
    <scope>NUCLEOTIDE SEQUENCE [LARGE SCALE GENOMIC DNA]</scope>
    <source>
        <strain evidence="2 3">DSM 14734</strain>
    </source>
</reference>
<evidence type="ECO:0000256" key="1">
    <source>
        <dbReference type="SAM" id="MobiDB-lite"/>
    </source>
</evidence>
<proteinExistence type="predicted"/>
<keyword evidence="3" id="KW-1185">Reference proteome</keyword>
<organism evidence="2 3">
    <name type="scientific">Polyangium spumosum</name>
    <dbReference type="NCBI Taxonomy" id="889282"/>
    <lineage>
        <taxon>Bacteria</taxon>
        <taxon>Pseudomonadati</taxon>
        <taxon>Myxococcota</taxon>
        <taxon>Polyangia</taxon>
        <taxon>Polyangiales</taxon>
        <taxon>Polyangiaceae</taxon>
        <taxon>Polyangium</taxon>
    </lineage>
</organism>
<evidence type="ECO:0000313" key="3">
    <source>
        <dbReference type="Proteomes" id="UP000440224"/>
    </source>
</evidence>
<dbReference type="InterPro" id="IPR014449">
    <property type="entry name" value="UCP007050_HI0931"/>
</dbReference>
<comment type="caution">
    <text evidence="2">The sequence shown here is derived from an EMBL/GenBank/DDBJ whole genome shotgun (WGS) entry which is preliminary data.</text>
</comment>
<dbReference type="AlphaFoldDB" id="A0A6N7PTN6"/>